<organism evidence="5 6">
    <name type="scientific">Hanseniaspora valbyensis NRRL Y-1626</name>
    <dbReference type="NCBI Taxonomy" id="766949"/>
    <lineage>
        <taxon>Eukaryota</taxon>
        <taxon>Fungi</taxon>
        <taxon>Dikarya</taxon>
        <taxon>Ascomycota</taxon>
        <taxon>Saccharomycotina</taxon>
        <taxon>Saccharomycetes</taxon>
        <taxon>Saccharomycodales</taxon>
        <taxon>Saccharomycodaceae</taxon>
        <taxon>Hanseniaspora</taxon>
    </lineage>
</organism>
<feature type="domain" description="Sortilin N-terminal" evidence="4">
    <location>
        <begin position="2"/>
        <end position="67"/>
    </location>
</feature>
<dbReference type="GO" id="GO:0005794">
    <property type="term" value="C:Golgi apparatus"/>
    <property type="evidence" value="ECO:0007669"/>
    <property type="project" value="UniProtKB-SubCell"/>
</dbReference>
<dbReference type="InterPro" id="IPR031777">
    <property type="entry name" value="Sortilin_C"/>
</dbReference>
<evidence type="ECO:0000313" key="5">
    <source>
        <dbReference type="EMBL" id="OBA24636.1"/>
    </source>
</evidence>
<accession>A0A1B7T7B6</accession>
<dbReference type="GO" id="GO:0006892">
    <property type="term" value="P:post-Golgi vesicle-mediated transport"/>
    <property type="evidence" value="ECO:0007669"/>
    <property type="project" value="TreeGrafter"/>
</dbReference>
<comment type="caution">
    <text evidence="5">The sequence shown here is derived from an EMBL/GenBank/DDBJ whole genome shotgun (WGS) entry which is preliminary data.</text>
</comment>
<dbReference type="PANTHER" id="PTHR12106:SF27">
    <property type="entry name" value="SORTILIN-RELATED RECEPTOR"/>
    <property type="match status" value="1"/>
</dbReference>
<dbReference type="PANTHER" id="PTHR12106">
    <property type="entry name" value="SORTILIN RELATED"/>
    <property type="match status" value="1"/>
</dbReference>
<dbReference type="InterPro" id="IPR036278">
    <property type="entry name" value="Sialidase_sf"/>
</dbReference>
<protein>
    <recommendedName>
        <fullName evidence="7">Oligoxyloglucan reducing end-specific cellobiohydrolase</fullName>
    </recommendedName>
</protein>
<evidence type="ECO:0000313" key="6">
    <source>
        <dbReference type="Proteomes" id="UP000092321"/>
    </source>
</evidence>
<dbReference type="OrthoDB" id="443634at2759"/>
<reference evidence="6" key="1">
    <citation type="journal article" date="2016" name="Proc. Natl. Acad. Sci. U.S.A.">
        <title>Comparative genomics of biotechnologically important yeasts.</title>
        <authorList>
            <person name="Riley R."/>
            <person name="Haridas S."/>
            <person name="Wolfe K.H."/>
            <person name="Lopes M.R."/>
            <person name="Hittinger C.T."/>
            <person name="Goeker M."/>
            <person name="Salamov A.A."/>
            <person name="Wisecaver J.H."/>
            <person name="Long T.M."/>
            <person name="Calvey C.H."/>
            <person name="Aerts A.L."/>
            <person name="Barry K.W."/>
            <person name="Choi C."/>
            <person name="Clum A."/>
            <person name="Coughlan A.Y."/>
            <person name="Deshpande S."/>
            <person name="Douglass A.P."/>
            <person name="Hanson S.J."/>
            <person name="Klenk H.-P."/>
            <person name="LaButti K.M."/>
            <person name="Lapidus A."/>
            <person name="Lindquist E.A."/>
            <person name="Lipzen A.M."/>
            <person name="Meier-Kolthoff J.P."/>
            <person name="Ohm R.A."/>
            <person name="Otillar R.P."/>
            <person name="Pangilinan J.L."/>
            <person name="Peng Y."/>
            <person name="Rokas A."/>
            <person name="Rosa C.A."/>
            <person name="Scheuner C."/>
            <person name="Sibirny A.A."/>
            <person name="Slot J.C."/>
            <person name="Stielow J.B."/>
            <person name="Sun H."/>
            <person name="Kurtzman C.P."/>
            <person name="Blackwell M."/>
            <person name="Grigoriev I.V."/>
            <person name="Jeffries T.W."/>
        </authorList>
    </citation>
    <scope>NUCLEOTIDE SEQUENCE [LARGE SCALE GENOMIC DNA]</scope>
    <source>
        <strain evidence="6">NRRL Y-1626</strain>
    </source>
</reference>
<dbReference type="Gene3D" id="3.30.60.270">
    <property type="match status" value="1"/>
</dbReference>
<dbReference type="AlphaFoldDB" id="A0A1B7T7B6"/>
<dbReference type="CDD" id="cd15482">
    <property type="entry name" value="Sialidase_non-viral"/>
    <property type="match status" value="1"/>
</dbReference>
<name>A0A1B7T7B6_9ASCO</name>
<feature type="domain" description="Sortilin C-terminal" evidence="3">
    <location>
        <begin position="88"/>
        <end position="243"/>
    </location>
</feature>
<dbReference type="Proteomes" id="UP000092321">
    <property type="component" value="Unassembled WGS sequence"/>
</dbReference>
<dbReference type="Pfam" id="PF15901">
    <property type="entry name" value="Sortilin_C"/>
    <property type="match status" value="1"/>
</dbReference>
<gene>
    <name evidence="5" type="ORF">HANVADRAFT_28211</name>
</gene>
<evidence type="ECO:0000259" key="4">
    <source>
        <dbReference type="Pfam" id="PF15902"/>
    </source>
</evidence>
<proteinExistence type="predicted"/>
<dbReference type="EMBL" id="LXPE01000528">
    <property type="protein sequence ID" value="OBA24636.1"/>
    <property type="molecule type" value="Genomic_DNA"/>
</dbReference>
<sequence>MTFLTRDFGKSWEKIFDHPVILAYGDYGNIIVAVHGDPNSDGDPSQEFYYSLDQGKTWEEYEFKDDENEKGEKDETPLYLNNVKPLTKDGSGYQFLVSGYKLDDKGIDTNYHFIIDFSEAFDGNVCDSQDFEKIELNEGKCIDGQKFTYNRRKIDSECIVGKEFEDLEADVELCECTEDDFECSINFVKDSNNNCVLDISLITASGVCLESKSDVEVFVKQLKKNNLCKNSNKFNIEKETIHCKNMGISKGDDKIIIHDSNDFDSDIFKYQYLQYLGTRFHFSK</sequence>
<dbReference type="Gene3D" id="2.10.70.80">
    <property type="match status" value="1"/>
</dbReference>
<keyword evidence="6" id="KW-1185">Reference proteome</keyword>
<evidence type="ECO:0000256" key="1">
    <source>
        <dbReference type="ARBA" id="ARBA00004393"/>
    </source>
</evidence>
<evidence type="ECO:0008006" key="7">
    <source>
        <dbReference type="Google" id="ProtNLM"/>
    </source>
</evidence>
<comment type="subcellular location">
    <subcellularLocation>
        <location evidence="1">Golgi apparatus</location>
        <location evidence="1">trans-Golgi network membrane</location>
        <topology evidence="1">Single-pass type I membrane protein</topology>
    </subcellularLocation>
</comment>
<dbReference type="InterPro" id="IPR050310">
    <property type="entry name" value="VPS10-sortilin"/>
</dbReference>
<dbReference type="SUPFAM" id="SSF50939">
    <property type="entry name" value="Sialidases"/>
    <property type="match status" value="1"/>
</dbReference>
<evidence type="ECO:0000259" key="3">
    <source>
        <dbReference type="Pfam" id="PF15901"/>
    </source>
</evidence>
<evidence type="ECO:0000256" key="2">
    <source>
        <dbReference type="ARBA" id="ARBA00022737"/>
    </source>
</evidence>
<dbReference type="InterPro" id="IPR031778">
    <property type="entry name" value="Sortilin_N"/>
</dbReference>
<dbReference type="Pfam" id="PF15902">
    <property type="entry name" value="Sortilin-Vps10"/>
    <property type="match status" value="1"/>
</dbReference>
<keyword evidence="2" id="KW-0677">Repeat</keyword>
<dbReference type="GO" id="GO:0016020">
    <property type="term" value="C:membrane"/>
    <property type="evidence" value="ECO:0007669"/>
    <property type="project" value="TreeGrafter"/>
</dbReference>